<organism evidence="1 2">
    <name type="scientific">Tritrichomonas musculus</name>
    <dbReference type="NCBI Taxonomy" id="1915356"/>
    <lineage>
        <taxon>Eukaryota</taxon>
        <taxon>Metamonada</taxon>
        <taxon>Parabasalia</taxon>
        <taxon>Tritrichomonadida</taxon>
        <taxon>Tritrichomonadidae</taxon>
        <taxon>Tritrichomonas</taxon>
    </lineage>
</organism>
<evidence type="ECO:0000313" key="2">
    <source>
        <dbReference type="Proteomes" id="UP001470230"/>
    </source>
</evidence>
<accession>A0ABR2K798</accession>
<evidence type="ECO:0000313" key="1">
    <source>
        <dbReference type="EMBL" id="KAK8887002.1"/>
    </source>
</evidence>
<reference evidence="1 2" key="1">
    <citation type="submission" date="2024-04" db="EMBL/GenBank/DDBJ databases">
        <title>Tritrichomonas musculus Genome.</title>
        <authorList>
            <person name="Alves-Ferreira E."/>
            <person name="Grigg M."/>
            <person name="Lorenzi H."/>
            <person name="Galac M."/>
        </authorList>
    </citation>
    <scope>NUCLEOTIDE SEQUENCE [LARGE SCALE GENOMIC DNA]</scope>
    <source>
        <strain evidence="1 2">EAF2021</strain>
    </source>
</reference>
<dbReference type="Proteomes" id="UP001470230">
    <property type="component" value="Unassembled WGS sequence"/>
</dbReference>
<proteinExistence type="predicted"/>
<sequence length="68" mass="8334">MIYAGIKTEVPENDIERKYYYYFIQRLQIACKDIDRYIKRVVFESNGAEEIHTMKDIFEYEYEAYCVD</sequence>
<keyword evidence="2" id="KW-1185">Reference proteome</keyword>
<dbReference type="EMBL" id="JAPFFF010000006">
    <property type="protein sequence ID" value="KAK8887002.1"/>
    <property type="molecule type" value="Genomic_DNA"/>
</dbReference>
<name>A0ABR2K798_9EUKA</name>
<gene>
    <name evidence="1" type="ORF">M9Y10_038037</name>
</gene>
<protein>
    <submittedName>
        <fullName evidence="1">Uncharacterized protein</fullName>
    </submittedName>
</protein>
<comment type="caution">
    <text evidence="1">The sequence shown here is derived from an EMBL/GenBank/DDBJ whole genome shotgun (WGS) entry which is preliminary data.</text>
</comment>